<dbReference type="PANTHER" id="PTHR10910">
    <property type="entry name" value="EUKARYOTE SPECIFIC DSRNA BINDING PROTEIN"/>
    <property type="match status" value="1"/>
</dbReference>
<organism evidence="2 3">
    <name type="scientific">Phlebotomus papatasi</name>
    <name type="common">Sandfly</name>
    <dbReference type="NCBI Taxonomy" id="29031"/>
    <lineage>
        <taxon>Eukaryota</taxon>
        <taxon>Metazoa</taxon>
        <taxon>Ecdysozoa</taxon>
        <taxon>Arthropoda</taxon>
        <taxon>Hexapoda</taxon>
        <taxon>Insecta</taxon>
        <taxon>Pterygota</taxon>
        <taxon>Neoptera</taxon>
        <taxon>Endopterygota</taxon>
        <taxon>Diptera</taxon>
        <taxon>Nematocera</taxon>
        <taxon>Psychodoidea</taxon>
        <taxon>Psychodidae</taxon>
        <taxon>Phlebotomus</taxon>
        <taxon>Phlebotomus</taxon>
    </lineage>
</organism>
<dbReference type="SUPFAM" id="SSF54768">
    <property type="entry name" value="dsRNA-binding domain-like"/>
    <property type="match status" value="1"/>
</dbReference>
<dbReference type="AlphaFoldDB" id="A0A1B0DNQ9"/>
<dbReference type="GO" id="GO:0005737">
    <property type="term" value="C:cytoplasm"/>
    <property type="evidence" value="ECO:0007669"/>
    <property type="project" value="TreeGrafter"/>
</dbReference>
<accession>A0A1B0DNQ9</accession>
<feature type="compositionally biased region" description="Low complexity" evidence="1">
    <location>
        <begin position="25"/>
        <end position="38"/>
    </location>
</feature>
<evidence type="ECO:0000256" key="1">
    <source>
        <dbReference type="SAM" id="MobiDB-lite"/>
    </source>
</evidence>
<feature type="region of interest" description="Disordered" evidence="1">
    <location>
        <begin position="1"/>
        <end position="73"/>
    </location>
</feature>
<dbReference type="PROSITE" id="PS50137">
    <property type="entry name" value="DS_RBD"/>
    <property type="match status" value="1"/>
</dbReference>
<dbReference type="FunFam" id="3.30.160.20:FF:000044">
    <property type="entry name" value="Uncharacterized protein, isoform I"/>
    <property type="match status" value="1"/>
</dbReference>
<proteinExistence type="predicted"/>
<dbReference type="EMBL" id="AJVK01017679">
    <property type="status" value="NOT_ANNOTATED_CDS"/>
    <property type="molecule type" value="Genomic_DNA"/>
</dbReference>
<dbReference type="VEuPathDB" id="VectorBase:PPAPM1_005952"/>
<sequence>MLQVNRNPAPEIFKVPRTPEKSPVNSGSHGNSFNNGPSPVKSPVKRSGENLSASSSPRKKRKNGEQLPQAKNPVALLNELRQGLTYTLEAQTGPVHAPLFTISVEVDGQTYTGQGRSKKMARLAAAEAALRSFIQLKDGAILSPLKPTNNVDFTSDEHIENGTSSDSEFDDIRILIQRSLESISQSNCKPDWLMRYESK</sequence>
<dbReference type="Pfam" id="PF00035">
    <property type="entry name" value="dsrm"/>
    <property type="match status" value="1"/>
</dbReference>
<dbReference type="InterPro" id="IPR014720">
    <property type="entry name" value="dsRBD_dom"/>
</dbReference>
<dbReference type="EnsemblMetazoa" id="PPAI010104-RA">
    <property type="protein sequence ID" value="PPAI010104-PA"/>
    <property type="gene ID" value="PPAI010104"/>
</dbReference>
<evidence type="ECO:0000313" key="3">
    <source>
        <dbReference type="Proteomes" id="UP000092462"/>
    </source>
</evidence>
<reference evidence="2" key="1">
    <citation type="submission" date="2022-08" db="UniProtKB">
        <authorList>
            <consortium name="EnsemblMetazoa"/>
        </authorList>
    </citation>
    <scope>IDENTIFICATION</scope>
    <source>
        <strain evidence="2">Israel</strain>
    </source>
</reference>
<dbReference type="GO" id="GO:0010468">
    <property type="term" value="P:regulation of gene expression"/>
    <property type="evidence" value="ECO:0007669"/>
    <property type="project" value="UniProtKB-ARBA"/>
</dbReference>
<dbReference type="PANTHER" id="PTHR10910:SF62">
    <property type="entry name" value="AT07585P-RELATED"/>
    <property type="match status" value="1"/>
</dbReference>
<dbReference type="GO" id="GO:0005730">
    <property type="term" value="C:nucleolus"/>
    <property type="evidence" value="ECO:0007669"/>
    <property type="project" value="TreeGrafter"/>
</dbReference>
<name>A0A1B0DNQ9_PHLPP</name>
<dbReference type="GO" id="GO:0006396">
    <property type="term" value="P:RNA processing"/>
    <property type="evidence" value="ECO:0007669"/>
    <property type="project" value="TreeGrafter"/>
</dbReference>
<dbReference type="GO" id="GO:0003726">
    <property type="term" value="F:double-stranded RNA adenosine deaminase activity"/>
    <property type="evidence" value="ECO:0007669"/>
    <property type="project" value="TreeGrafter"/>
</dbReference>
<protein>
    <submittedName>
        <fullName evidence="2">Uncharacterized protein</fullName>
    </submittedName>
</protein>
<dbReference type="Proteomes" id="UP000092462">
    <property type="component" value="Unassembled WGS sequence"/>
</dbReference>
<dbReference type="GO" id="GO:0008251">
    <property type="term" value="F:tRNA-specific adenosine deaminase activity"/>
    <property type="evidence" value="ECO:0007669"/>
    <property type="project" value="TreeGrafter"/>
</dbReference>
<dbReference type="SMART" id="SM00358">
    <property type="entry name" value="DSRM"/>
    <property type="match status" value="1"/>
</dbReference>
<dbReference type="Gene3D" id="3.30.160.20">
    <property type="match status" value="1"/>
</dbReference>
<dbReference type="GO" id="GO:0006382">
    <property type="term" value="P:adenosine to inosine editing"/>
    <property type="evidence" value="ECO:0007669"/>
    <property type="project" value="TreeGrafter"/>
</dbReference>
<dbReference type="GO" id="GO:0003725">
    <property type="term" value="F:double-stranded RNA binding"/>
    <property type="evidence" value="ECO:0007669"/>
    <property type="project" value="TreeGrafter"/>
</dbReference>
<keyword evidence="3" id="KW-1185">Reference proteome</keyword>
<dbReference type="VEuPathDB" id="VectorBase:PPAI010104"/>
<evidence type="ECO:0000313" key="2">
    <source>
        <dbReference type="EnsemblMetazoa" id="PPAI010104-PA"/>
    </source>
</evidence>